<comment type="similarity">
    <text evidence="2 8">Belongs to the major facilitator superfamily. Bcr/CmlA family.</text>
</comment>
<dbReference type="InterPro" id="IPR011701">
    <property type="entry name" value="MFS"/>
</dbReference>
<feature type="transmembrane region" description="Helical" evidence="8">
    <location>
        <begin position="351"/>
        <end position="373"/>
    </location>
</feature>
<dbReference type="GO" id="GO:0042910">
    <property type="term" value="F:xenobiotic transmembrane transporter activity"/>
    <property type="evidence" value="ECO:0007669"/>
    <property type="project" value="InterPro"/>
</dbReference>
<dbReference type="GO" id="GO:1990961">
    <property type="term" value="P:xenobiotic detoxification by transmembrane export across the plasma membrane"/>
    <property type="evidence" value="ECO:0007669"/>
    <property type="project" value="InterPro"/>
</dbReference>
<dbReference type="Pfam" id="PF07690">
    <property type="entry name" value="MFS_1"/>
    <property type="match status" value="1"/>
</dbReference>
<keyword evidence="8" id="KW-0997">Cell inner membrane</keyword>
<dbReference type="PANTHER" id="PTHR23502">
    <property type="entry name" value="MAJOR FACILITATOR SUPERFAMILY"/>
    <property type="match status" value="1"/>
</dbReference>
<protein>
    <recommendedName>
        <fullName evidence="8">Bcr/CflA family efflux transporter</fullName>
    </recommendedName>
</protein>
<evidence type="ECO:0000256" key="1">
    <source>
        <dbReference type="ARBA" id="ARBA00004651"/>
    </source>
</evidence>
<feature type="transmembrane region" description="Helical" evidence="8">
    <location>
        <begin position="55"/>
        <end position="75"/>
    </location>
</feature>
<feature type="transmembrane region" description="Helical" evidence="8">
    <location>
        <begin position="175"/>
        <end position="195"/>
    </location>
</feature>
<dbReference type="Proteomes" id="UP000295793">
    <property type="component" value="Unassembled WGS sequence"/>
</dbReference>
<comment type="caution">
    <text evidence="10">The sequence shown here is derived from an EMBL/GenBank/DDBJ whole genome shotgun (WGS) entry which is preliminary data.</text>
</comment>
<dbReference type="EMBL" id="SLZR01000016">
    <property type="protein sequence ID" value="TCS38252.1"/>
    <property type="molecule type" value="Genomic_DNA"/>
</dbReference>
<evidence type="ECO:0000256" key="7">
    <source>
        <dbReference type="ARBA" id="ARBA00023136"/>
    </source>
</evidence>
<evidence type="ECO:0000256" key="6">
    <source>
        <dbReference type="ARBA" id="ARBA00022989"/>
    </source>
</evidence>
<evidence type="ECO:0000313" key="11">
    <source>
        <dbReference type="Proteomes" id="UP000295793"/>
    </source>
</evidence>
<dbReference type="NCBIfam" id="TIGR00710">
    <property type="entry name" value="efflux_Bcr_CflA"/>
    <property type="match status" value="1"/>
</dbReference>
<feature type="transmembrane region" description="Helical" evidence="8">
    <location>
        <begin position="324"/>
        <end position="344"/>
    </location>
</feature>
<sequence length="410" mass="43436">MGEVYKNPYYEVTTHMRSASFLVFLTALSVSGPLSINFFLALLPAMADDFSTNAATIQLTVSVYLIGFAGAQLVIGPLSDKFGRKPVLVYCYALFSLASLVCVFSTSAELLIAARFIQSIGGCAGVLISRAIVRDVYSPKDMGKVMSYMITGFSMAPLIAPAIGGFLGVHFGWRSLFIVFTVLGGGLMLWTLLGFEETNTKRNPHAFNLKALFINYASLLLNKHFFGYFTVVSTSVAGVLTYTSASSFVLIEVLEVPAQYYGVLFSITAFGMFIGSIISAKLSGRYSSEIAAKNGVIFLFIGGLLMATLPLIGIVSITSIVGSMFIYAVGNGIVMPSAMSLAIMPFPKKTGAAAALIGFAQGALGALCGYIAGQLYNGTVIPMALTIGILAVIACLGLLFSQSIKPQTST</sequence>
<feature type="domain" description="Major facilitator superfamily (MFS) profile" evidence="9">
    <location>
        <begin position="21"/>
        <end position="409"/>
    </location>
</feature>
<evidence type="ECO:0000313" key="10">
    <source>
        <dbReference type="EMBL" id="TCS38252.1"/>
    </source>
</evidence>
<feature type="transmembrane region" description="Helical" evidence="8">
    <location>
        <begin position="21"/>
        <end position="43"/>
    </location>
</feature>
<evidence type="ECO:0000259" key="9">
    <source>
        <dbReference type="PROSITE" id="PS50850"/>
    </source>
</evidence>
<keyword evidence="4" id="KW-1003">Cell membrane</keyword>
<feature type="transmembrane region" description="Helical" evidence="8">
    <location>
        <begin position="145"/>
        <end position="169"/>
    </location>
</feature>
<dbReference type="SUPFAM" id="SSF103473">
    <property type="entry name" value="MFS general substrate transporter"/>
    <property type="match status" value="1"/>
</dbReference>
<keyword evidence="5 8" id="KW-0812">Transmembrane</keyword>
<dbReference type="InterPro" id="IPR036259">
    <property type="entry name" value="MFS_trans_sf"/>
</dbReference>
<name>A0A4R3HYG6_9GAMM</name>
<dbReference type="InterPro" id="IPR020846">
    <property type="entry name" value="MFS_dom"/>
</dbReference>
<feature type="transmembrane region" description="Helical" evidence="8">
    <location>
        <begin position="112"/>
        <end position="133"/>
    </location>
</feature>
<keyword evidence="11" id="KW-1185">Reference proteome</keyword>
<accession>A0A4R3HYG6</accession>
<gene>
    <name evidence="10" type="ORF">BCF53_11664</name>
</gene>
<dbReference type="InterPro" id="IPR004812">
    <property type="entry name" value="Efflux_drug-R_Bcr/CmlA"/>
</dbReference>
<evidence type="ECO:0000256" key="8">
    <source>
        <dbReference type="RuleBase" id="RU365088"/>
    </source>
</evidence>
<dbReference type="GO" id="GO:0005886">
    <property type="term" value="C:plasma membrane"/>
    <property type="evidence" value="ECO:0007669"/>
    <property type="project" value="UniProtKB-SubCell"/>
</dbReference>
<evidence type="ECO:0000256" key="4">
    <source>
        <dbReference type="ARBA" id="ARBA00022475"/>
    </source>
</evidence>
<keyword evidence="3 8" id="KW-0813">Transport</keyword>
<dbReference type="PANTHER" id="PTHR23502:SF132">
    <property type="entry name" value="POLYAMINE TRANSPORTER 2-RELATED"/>
    <property type="match status" value="1"/>
</dbReference>
<comment type="subcellular location">
    <subcellularLocation>
        <location evidence="8">Cell inner membrane</location>
        <topology evidence="8">Multi-pass membrane protein</topology>
    </subcellularLocation>
    <subcellularLocation>
        <location evidence="1">Cell membrane</location>
        <topology evidence="1">Multi-pass membrane protein</topology>
    </subcellularLocation>
</comment>
<dbReference type="PROSITE" id="PS50850">
    <property type="entry name" value="MFS"/>
    <property type="match status" value="1"/>
</dbReference>
<evidence type="ECO:0000256" key="5">
    <source>
        <dbReference type="ARBA" id="ARBA00022692"/>
    </source>
</evidence>
<evidence type="ECO:0000256" key="2">
    <source>
        <dbReference type="ARBA" id="ARBA00006236"/>
    </source>
</evidence>
<feature type="transmembrane region" description="Helical" evidence="8">
    <location>
        <begin position="263"/>
        <end position="284"/>
    </location>
</feature>
<dbReference type="AlphaFoldDB" id="A0A4R3HYG6"/>
<feature type="transmembrane region" description="Helical" evidence="8">
    <location>
        <begin position="225"/>
        <end position="251"/>
    </location>
</feature>
<evidence type="ECO:0000256" key="3">
    <source>
        <dbReference type="ARBA" id="ARBA00022448"/>
    </source>
</evidence>
<feature type="transmembrane region" description="Helical" evidence="8">
    <location>
        <begin position="296"/>
        <end position="318"/>
    </location>
</feature>
<feature type="transmembrane region" description="Helical" evidence="8">
    <location>
        <begin position="87"/>
        <end position="106"/>
    </location>
</feature>
<keyword evidence="6 8" id="KW-1133">Transmembrane helix</keyword>
<feature type="transmembrane region" description="Helical" evidence="8">
    <location>
        <begin position="379"/>
        <end position="400"/>
    </location>
</feature>
<dbReference type="CDD" id="cd17320">
    <property type="entry name" value="MFS_MdfA_MDR_like"/>
    <property type="match status" value="1"/>
</dbReference>
<organism evidence="10 11">
    <name type="scientific">Reinekea marinisedimentorum</name>
    <dbReference type="NCBI Taxonomy" id="230495"/>
    <lineage>
        <taxon>Bacteria</taxon>
        <taxon>Pseudomonadati</taxon>
        <taxon>Pseudomonadota</taxon>
        <taxon>Gammaproteobacteria</taxon>
        <taxon>Oceanospirillales</taxon>
        <taxon>Saccharospirillaceae</taxon>
        <taxon>Reinekea</taxon>
    </lineage>
</organism>
<reference evidence="10 11" key="1">
    <citation type="submission" date="2019-03" db="EMBL/GenBank/DDBJ databases">
        <title>Genomic Encyclopedia of Archaeal and Bacterial Type Strains, Phase II (KMG-II): from individual species to whole genera.</title>
        <authorList>
            <person name="Goeker M."/>
        </authorList>
    </citation>
    <scope>NUCLEOTIDE SEQUENCE [LARGE SCALE GENOMIC DNA]</scope>
    <source>
        <strain evidence="10 11">DSM 15388</strain>
    </source>
</reference>
<proteinExistence type="inferred from homology"/>
<keyword evidence="7 8" id="KW-0472">Membrane</keyword>
<dbReference type="Gene3D" id="1.20.1720.10">
    <property type="entry name" value="Multidrug resistance protein D"/>
    <property type="match status" value="1"/>
</dbReference>